<dbReference type="SUPFAM" id="SSF55729">
    <property type="entry name" value="Acyl-CoA N-acyltransferases (Nat)"/>
    <property type="match status" value="1"/>
</dbReference>
<dbReference type="GO" id="GO:0016746">
    <property type="term" value="F:acyltransferase activity"/>
    <property type="evidence" value="ECO:0007669"/>
    <property type="project" value="UniProtKB-KW"/>
</dbReference>
<comment type="caution">
    <text evidence="4">The sequence shown here is derived from an EMBL/GenBank/DDBJ whole genome shotgun (WGS) entry which is preliminary data.</text>
</comment>
<dbReference type="Pfam" id="PF13673">
    <property type="entry name" value="Acetyltransf_10"/>
    <property type="match status" value="1"/>
</dbReference>
<sequence>MHADQVPLCDVVIAPVVAEDAGELLTLQRAAYATEARIYGDPELPALTQTLPELQAELAVATALKASVGHRIVGAVRAHVEGAVLHVGRLTVAPDWQGRGIGSRLLTAVENHHGDEVDAAALFTGHLSGANLAMYTRRGYCEQRRERLSRGVVLVHVTKPLSAADGPAR</sequence>
<evidence type="ECO:0000259" key="3">
    <source>
        <dbReference type="PROSITE" id="PS51186"/>
    </source>
</evidence>
<protein>
    <submittedName>
        <fullName evidence="4">GNAT family N-acetyltransferase</fullName>
        <ecNumber evidence="4">2.3.-.-</ecNumber>
    </submittedName>
</protein>
<proteinExistence type="predicted"/>
<dbReference type="EMBL" id="JBFNXQ010000031">
    <property type="protein sequence ID" value="MEX5719027.1"/>
    <property type="molecule type" value="Genomic_DNA"/>
</dbReference>
<reference evidence="4 5" key="1">
    <citation type="submission" date="2024-06" db="EMBL/GenBank/DDBJ databases">
        <title>Draft genome sequence of Geodermatophilus badlandi, a novel member of the Geodermatophilaceae isolated from badland sedimentary rocks in the Red desert, Wyoming, USA.</title>
        <authorList>
            <person name="Ben Tekaya S."/>
            <person name="Nouioui I."/>
            <person name="Flores G.M."/>
            <person name="Shaal M.N."/>
            <person name="Bredoire F."/>
            <person name="Basile F."/>
            <person name="Van Diepen L."/>
            <person name="Ward N.L."/>
        </authorList>
    </citation>
    <scope>NUCLEOTIDE SEQUENCE [LARGE SCALE GENOMIC DNA]</scope>
    <source>
        <strain evidence="4 5">WL48A</strain>
    </source>
</reference>
<keyword evidence="1 4" id="KW-0808">Transferase</keyword>
<dbReference type="PANTHER" id="PTHR43877">
    <property type="entry name" value="AMINOALKYLPHOSPHONATE N-ACETYLTRANSFERASE-RELATED-RELATED"/>
    <property type="match status" value="1"/>
</dbReference>
<evidence type="ECO:0000256" key="1">
    <source>
        <dbReference type="ARBA" id="ARBA00022679"/>
    </source>
</evidence>
<organism evidence="4 5">
    <name type="scientific">Geodermatophilus maliterrae</name>
    <dbReference type="NCBI Taxonomy" id="3162531"/>
    <lineage>
        <taxon>Bacteria</taxon>
        <taxon>Bacillati</taxon>
        <taxon>Actinomycetota</taxon>
        <taxon>Actinomycetes</taxon>
        <taxon>Geodermatophilales</taxon>
        <taxon>Geodermatophilaceae</taxon>
        <taxon>Geodermatophilus</taxon>
    </lineage>
</organism>
<feature type="domain" description="N-acetyltransferase" evidence="3">
    <location>
        <begin position="11"/>
        <end position="162"/>
    </location>
</feature>
<dbReference type="CDD" id="cd04301">
    <property type="entry name" value="NAT_SF"/>
    <property type="match status" value="1"/>
</dbReference>
<evidence type="ECO:0000256" key="2">
    <source>
        <dbReference type="ARBA" id="ARBA00023315"/>
    </source>
</evidence>
<dbReference type="Proteomes" id="UP001560045">
    <property type="component" value="Unassembled WGS sequence"/>
</dbReference>
<name>A0ABV3XEU1_9ACTN</name>
<dbReference type="InterPro" id="IPR050832">
    <property type="entry name" value="Bact_Acetyltransf"/>
</dbReference>
<dbReference type="RefSeq" id="WP_369206453.1">
    <property type="nucleotide sequence ID" value="NZ_JBFNXQ010000031.1"/>
</dbReference>
<evidence type="ECO:0000313" key="4">
    <source>
        <dbReference type="EMBL" id="MEX5719027.1"/>
    </source>
</evidence>
<gene>
    <name evidence="4" type="ORF">ABQ292_11730</name>
</gene>
<accession>A0ABV3XEU1</accession>
<dbReference type="InterPro" id="IPR000182">
    <property type="entry name" value="GNAT_dom"/>
</dbReference>
<keyword evidence="2 4" id="KW-0012">Acyltransferase</keyword>
<keyword evidence="5" id="KW-1185">Reference proteome</keyword>
<evidence type="ECO:0000313" key="5">
    <source>
        <dbReference type="Proteomes" id="UP001560045"/>
    </source>
</evidence>
<dbReference type="InterPro" id="IPR016181">
    <property type="entry name" value="Acyl_CoA_acyltransferase"/>
</dbReference>
<dbReference type="EC" id="2.3.-.-" evidence="4"/>
<dbReference type="Gene3D" id="3.40.630.30">
    <property type="match status" value="1"/>
</dbReference>
<dbReference type="PROSITE" id="PS51186">
    <property type="entry name" value="GNAT"/>
    <property type="match status" value="1"/>
</dbReference>